<dbReference type="GO" id="GO:0016787">
    <property type="term" value="F:hydrolase activity"/>
    <property type="evidence" value="ECO:0007669"/>
    <property type="project" value="UniProtKB-KW"/>
</dbReference>
<organism evidence="10 11">
    <name type="scientific">Anaerococcus tetradius</name>
    <dbReference type="NCBI Taxonomy" id="33036"/>
    <lineage>
        <taxon>Bacteria</taxon>
        <taxon>Bacillati</taxon>
        <taxon>Bacillota</taxon>
        <taxon>Tissierellia</taxon>
        <taxon>Tissierellales</taxon>
        <taxon>Peptoniphilaceae</taxon>
        <taxon>Anaerococcus</taxon>
    </lineage>
</organism>
<sequence>MDLTSLKGIGPKKASDLKRLGILGVSDLYSYYPKEYEDRTRLRSIIDIKDSNKHYFCWQIVSKLYFKNLPKITISYLYARELTNPSYKIRLIWFNDRFSPRKLFEGKEYKFFCQITEKKGIYEAVNPIFCDLDEDEIGSIIPLYSLTKGLSHKQISTYVEEALKYYDSKEDIIDYSLLDKFKLNKRIDNLREIHRPSSIENLRKAKSQIKIIDLLKDLYFLDYLKEKTRHKQSINLYYNLSEILKEIPFTLTRSQEKSLIEILEDVASPNSANRLLVGDVGSGKTIVAIITMIVFALNSYQSAMMVPTELLAIQQFEKNKYLFDKFKIKAALLTSSTKNKQKLKEDIRDGKIDLLIGTHALIQEDVVFKNLRFVVNDEQHRFGVSQRQMLALKGHEVNYLTMTATPIPRTMSLKISQIIDLSIINELPKGRIPITTKIIGSEKISLLYDFIEENIRASRQVYVVTNNIDADDKNSLENLYKLYKKKFPSYRIAILHGKLTANDKEDILKEFSEGSIDILLATTVIEVGIDVANANTMIIYNADNFGLSTLHQLRGRVGRGEYKSYCFLVSDKPSPASKLNILVKSNDGFEIAKKDFELRGGGKILSLIQHGKNLSKIEYLNMTAEEIDKSFEIYKKTKDSNYQGVNLSFIDEFFCNDKRIILN</sequence>
<dbReference type="GO" id="GO:0003678">
    <property type="term" value="F:DNA helicase activity"/>
    <property type="evidence" value="ECO:0007669"/>
    <property type="project" value="TreeGrafter"/>
</dbReference>
<dbReference type="InterPro" id="IPR001650">
    <property type="entry name" value="Helicase_C-like"/>
</dbReference>
<protein>
    <submittedName>
        <fullName evidence="10">Putative ATP-dependent DNA helicase RecG</fullName>
    </submittedName>
</protein>
<evidence type="ECO:0000256" key="5">
    <source>
        <dbReference type="ARBA" id="ARBA00022840"/>
    </source>
</evidence>
<dbReference type="Gene3D" id="3.40.50.300">
    <property type="entry name" value="P-loop containing nucleotide triphosphate hydrolases"/>
    <property type="match status" value="2"/>
</dbReference>
<dbReference type="InterPro" id="IPR047112">
    <property type="entry name" value="RecG/Mfd"/>
</dbReference>
<keyword evidence="11" id="KW-1185">Reference proteome</keyword>
<dbReference type="EMBL" id="LRPM01000046">
    <property type="protein sequence ID" value="KWZ77701.1"/>
    <property type="molecule type" value="Genomic_DNA"/>
</dbReference>
<dbReference type="PROSITE" id="PS51192">
    <property type="entry name" value="HELICASE_ATP_BIND_1"/>
    <property type="match status" value="1"/>
</dbReference>
<evidence type="ECO:0000256" key="7">
    <source>
        <dbReference type="ARBA" id="ARBA00023204"/>
    </source>
</evidence>
<dbReference type="Pfam" id="PF17191">
    <property type="entry name" value="RecG_wedge"/>
    <property type="match status" value="1"/>
</dbReference>
<dbReference type="Pfam" id="PF00271">
    <property type="entry name" value="Helicase_C"/>
    <property type="match status" value="1"/>
</dbReference>
<keyword evidence="2" id="KW-0227">DNA damage</keyword>
<keyword evidence="6" id="KW-0238">DNA-binding</keyword>
<evidence type="ECO:0000313" key="10">
    <source>
        <dbReference type="EMBL" id="KWZ77701.1"/>
    </source>
</evidence>
<evidence type="ECO:0000256" key="2">
    <source>
        <dbReference type="ARBA" id="ARBA00022763"/>
    </source>
</evidence>
<comment type="caution">
    <text evidence="10">The sequence shown here is derived from an EMBL/GenBank/DDBJ whole genome shotgun (WGS) entry which is preliminary data.</text>
</comment>
<evidence type="ECO:0000256" key="4">
    <source>
        <dbReference type="ARBA" id="ARBA00022806"/>
    </source>
</evidence>
<dbReference type="SUPFAM" id="SSF52540">
    <property type="entry name" value="P-loop containing nucleoside triphosphate hydrolases"/>
    <property type="match status" value="1"/>
</dbReference>
<gene>
    <name evidence="10" type="ORF">HMPREF3200_01172</name>
</gene>
<keyword evidence="3" id="KW-0378">Hydrolase</keyword>
<feature type="domain" description="Helicase ATP-binding" evidence="8">
    <location>
        <begin position="265"/>
        <end position="424"/>
    </location>
</feature>
<evidence type="ECO:0000256" key="1">
    <source>
        <dbReference type="ARBA" id="ARBA00022741"/>
    </source>
</evidence>
<keyword evidence="1" id="KW-0547">Nucleotide-binding</keyword>
<dbReference type="AlphaFoldDB" id="A0A133KDP3"/>
<keyword evidence="7" id="KW-0234">DNA repair</keyword>
<dbReference type="SMART" id="SM00487">
    <property type="entry name" value="DEXDc"/>
    <property type="match status" value="1"/>
</dbReference>
<proteinExistence type="predicted"/>
<accession>A0A133KDP3</accession>
<dbReference type="InterPro" id="IPR027417">
    <property type="entry name" value="P-loop_NTPase"/>
</dbReference>
<dbReference type="RefSeq" id="WP_060929491.1">
    <property type="nucleotide sequence ID" value="NZ_KQ955281.1"/>
</dbReference>
<keyword evidence="5" id="KW-0067">ATP-binding</keyword>
<name>A0A133KDP3_9FIRM</name>
<dbReference type="STRING" id="33036.HMPREF3200_01172"/>
<dbReference type="GO" id="GO:0005524">
    <property type="term" value="F:ATP binding"/>
    <property type="evidence" value="ECO:0007669"/>
    <property type="project" value="UniProtKB-KW"/>
</dbReference>
<evidence type="ECO:0000259" key="8">
    <source>
        <dbReference type="PROSITE" id="PS51192"/>
    </source>
</evidence>
<feature type="domain" description="Helicase C-terminal" evidence="9">
    <location>
        <begin position="443"/>
        <end position="597"/>
    </location>
</feature>
<dbReference type="Pfam" id="PF00270">
    <property type="entry name" value="DEAD"/>
    <property type="match status" value="1"/>
</dbReference>
<keyword evidence="4 10" id="KW-0347">Helicase</keyword>
<evidence type="ECO:0000256" key="6">
    <source>
        <dbReference type="ARBA" id="ARBA00023125"/>
    </source>
</evidence>
<dbReference type="InterPro" id="IPR011545">
    <property type="entry name" value="DEAD/DEAH_box_helicase_dom"/>
</dbReference>
<dbReference type="OrthoDB" id="9804325at2"/>
<dbReference type="SUPFAM" id="SSF50249">
    <property type="entry name" value="Nucleic acid-binding proteins"/>
    <property type="match status" value="1"/>
</dbReference>
<dbReference type="InterPro" id="IPR012340">
    <property type="entry name" value="NA-bd_OB-fold"/>
</dbReference>
<dbReference type="PROSITE" id="PS51194">
    <property type="entry name" value="HELICASE_CTER"/>
    <property type="match status" value="1"/>
</dbReference>
<dbReference type="InterPro" id="IPR033454">
    <property type="entry name" value="RecG_wedge"/>
</dbReference>
<dbReference type="GO" id="GO:0006281">
    <property type="term" value="P:DNA repair"/>
    <property type="evidence" value="ECO:0007669"/>
    <property type="project" value="UniProtKB-KW"/>
</dbReference>
<dbReference type="InterPro" id="IPR014001">
    <property type="entry name" value="Helicase_ATP-bd"/>
</dbReference>
<dbReference type="PANTHER" id="PTHR47964:SF1">
    <property type="entry name" value="ATP-DEPENDENT DNA HELICASE HOMOLOG RECG, CHLOROPLASTIC"/>
    <property type="match status" value="1"/>
</dbReference>
<evidence type="ECO:0000313" key="11">
    <source>
        <dbReference type="Proteomes" id="UP000070383"/>
    </source>
</evidence>
<dbReference type="SMART" id="SM00490">
    <property type="entry name" value="HELICc"/>
    <property type="match status" value="1"/>
</dbReference>
<evidence type="ECO:0000256" key="3">
    <source>
        <dbReference type="ARBA" id="ARBA00022801"/>
    </source>
</evidence>
<dbReference type="GO" id="GO:0003677">
    <property type="term" value="F:DNA binding"/>
    <property type="evidence" value="ECO:0007669"/>
    <property type="project" value="UniProtKB-KW"/>
</dbReference>
<dbReference type="Proteomes" id="UP000070383">
    <property type="component" value="Unassembled WGS sequence"/>
</dbReference>
<dbReference type="PATRIC" id="fig|33036.3.peg.1161"/>
<evidence type="ECO:0000259" key="9">
    <source>
        <dbReference type="PROSITE" id="PS51194"/>
    </source>
</evidence>
<reference evidence="11" key="1">
    <citation type="submission" date="2016-01" db="EMBL/GenBank/DDBJ databases">
        <authorList>
            <person name="Mitreva M."/>
            <person name="Pepin K.H."/>
            <person name="Mihindukulasuriya K.A."/>
            <person name="Fulton R."/>
            <person name="Fronick C."/>
            <person name="O'Laughlin M."/>
            <person name="Miner T."/>
            <person name="Herter B."/>
            <person name="Rosa B.A."/>
            <person name="Cordes M."/>
            <person name="Tomlinson C."/>
            <person name="Wollam A."/>
            <person name="Palsikar V.B."/>
            <person name="Mardis E.R."/>
            <person name="Wilson R.K."/>
        </authorList>
    </citation>
    <scope>NUCLEOTIDE SEQUENCE [LARGE SCALE GENOMIC DNA]</scope>
    <source>
        <strain evidence="11">MJR8151</strain>
    </source>
</reference>
<dbReference type="PANTHER" id="PTHR47964">
    <property type="entry name" value="ATP-DEPENDENT DNA HELICASE HOMOLOG RECG, CHLOROPLASTIC"/>
    <property type="match status" value="1"/>
</dbReference>